<dbReference type="AlphaFoldDB" id="A0A9Q8Q3X7"/>
<dbReference type="GO" id="GO:0015562">
    <property type="term" value="F:efflux transmembrane transporter activity"/>
    <property type="evidence" value="ECO:0007669"/>
    <property type="project" value="InterPro"/>
</dbReference>
<evidence type="ECO:0000256" key="6">
    <source>
        <dbReference type="ARBA" id="ARBA00023136"/>
    </source>
</evidence>
<evidence type="ECO:0000256" key="7">
    <source>
        <dbReference type="ARBA" id="ARBA00023237"/>
    </source>
</evidence>
<dbReference type="SUPFAM" id="SSF56954">
    <property type="entry name" value="Outer membrane efflux proteins (OEP)"/>
    <property type="match status" value="1"/>
</dbReference>
<evidence type="ECO:0000256" key="5">
    <source>
        <dbReference type="ARBA" id="ARBA00022692"/>
    </source>
</evidence>
<evidence type="ECO:0000256" key="2">
    <source>
        <dbReference type="ARBA" id="ARBA00007613"/>
    </source>
</evidence>
<dbReference type="GO" id="GO:0015288">
    <property type="term" value="F:porin activity"/>
    <property type="evidence" value="ECO:0007669"/>
    <property type="project" value="TreeGrafter"/>
</dbReference>
<keyword evidence="5" id="KW-0812">Transmembrane</keyword>
<dbReference type="InterPro" id="IPR003423">
    <property type="entry name" value="OMP_efflux"/>
</dbReference>
<keyword evidence="6" id="KW-0472">Membrane</keyword>
<comment type="subcellular location">
    <subcellularLocation>
        <location evidence="1">Cell outer membrane</location>
    </subcellularLocation>
</comment>
<dbReference type="Pfam" id="PF02321">
    <property type="entry name" value="OEP"/>
    <property type="match status" value="1"/>
</dbReference>
<evidence type="ECO:0000256" key="1">
    <source>
        <dbReference type="ARBA" id="ARBA00004442"/>
    </source>
</evidence>
<accession>A0A9Q8Q3X7</accession>
<proteinExistence type="inferred from homology"/>
<dbReference type="Gene3D" id="1.20.1600.10">
    <property type="entry name" value="Outer membrane efflux proteins (OEP)"/>
    <property type="match status" value="1"/>
</dbReference>
<name>A0A9Q8Q3X7_9GAMM</name>
<evidence type="ECO:0000313" key="8">
    <source>
        <dbReference type="EMBL" id="UNH31782.1"/>
    </source>
</evidence>
<keyword evidence="4" id="KW-1134">Transmembrane beta strand</keyword>
<dbReference type="PANTHER" id="PTHR30026">
    <property type="entry name" value="OUTER MEMBRANE PROTEIN TOLC"/>
    <property type="match status" value="1"/>
</dbReference>
<dbReference type="EMBL" id="CP093245">
    <property type="protein sequence ID" value="UNH31782.1"/>
    <property type="molecule type" value="Genomic_DNA"/>
</dbReference>
<evidence type="ECO:0000256" key="4">
    <source>
        <dbReference type="ARBA" id="ARBA00022452"/>
    </source>
</evidence>
<evidence type="ECO:0000256" key="3">
    <source>
        <dbReference type="ARBA" id="ARBA00022448"/>
    </source>
</evidence>
<dbReference type="Proteomes" id="UP000829116">
    <property type="component" value="Chromosome"/>
</dbReference>
<dbReference type="GO" id="GO:0009279">
    <property type="term" value="C:cell outer membrane"/>
    <property type="evidence" value="ECO:0007669"/>
    <property type="project" value="UniProtKB-SubCell"/>
</dbReference>
<organism evidence="8 9">
    <name type="scientific">Moellerella wisconsensis</name>
    <dbReference type="NCBI Taxonomy" id="158849"/>
    <lineage>
        <taxon>Bacteria</taxon>
        <taxon>Pseudomonadati</taxon>
        <taxon>Pseudomonadota</taxon>
        <taxon>Gammaproteobacteria</taxon>
        <taxon>Enterobacterales</taxon>
        <taxon>Morganellaceae</taxon>
        <taxon>Moellerella</taxon>
    </lineage>
</organism>
<sequence>MKYKKYTLLISIVTLFIPIWAFSTELVELKTLLQSALSQTPQVQEAIANYQASKSNVQKAQAGHYPVISLMGTQPLAQEHKYDSNALEKNLHLGVRANMNIYAWGGIEASIDREREKENYYNDHVLLTNENVSDEIGKLYLSVLRNKEILLIINENRQQHQKILNQLQTIVKHDPGRMSELTQVKARILKVDMSYAETERNLLLALKKLSILTGRNLQVDQLIDPFRNTDALTILQTFQDSTPENNLTYQAQLADKNSLQADLVVSSAERKPAINLELNATKDNREVFIRVSWNIFDQVTYYSHSQKEYALSAANARLRKTLLDIKEMSESAAINMTQSERQNKIAIEYIKQQQQVVTNYEKQFVIARRSLIDLLDAYNELASIKTSAVISQNDFRDSTLNYLAVQTKITAWMNQNTFN</sequence>
<reference evidence="8" key="1">
    <citation type="submission" date="2022-03" db="EMBL/GenBank/DDBJ databases">
        <title>ESBL-producing Moellerella wisconsensis and Escherichia marmotae isolated from wild game meat.</title>
        <authorList>
            <person name="Biggel M."/>
        </authorList>
    </citation>
    <scope>NUCLEOTIDE SEQUENCE</scope>
    <source>
        <strain evidence="8">W51</strain>
    </source>
</reference>
<protein>
    <submittedName>
        <fullName evidence="8">TolC family protein</fullName>
    </submittedName>
</protein>
<dbReference type="InterPro" id="IPR051906">
    <property type="entry name" value="TolC-like"/>
</dbReference>
<keyword evidence="7" id="KW-0998">Cell outer membrane</keyword>
<dbReference type="PANTHER" id="PTHR30026:SF22">
    <property type="entry name" value="OUTER MEMBRANE EFFLUX PROTEIN"/>
    <property type="match status" value="1"/>
</dbReference>
<evidence type="ECO:0000313" key="9">
    <source>
        <dbReference type="Proteomes" id="UP000829116"/>
    </source>
</evidence>
<comment type="similarity">
    <text evidence="2">Belongs to the outer membrane factor (OMF) (TC 1.B.17) family.</text>
</comment>
<keyword evidence="3" id="KW-0813">Transport</keyword>
<dbReference type="RefSeq" id="WP_241542683.1">
    <property type="nucleotide sequence ID" value="NZ_CAWQWN010000001.1"/>
</dbReference>
<dbReference type="GO" id="GO:1990281">
    <property type="term" value="C:efflux pump complex"/>
    <property type="evidence" value="ECO:0007669"/>
    <property type="project" value="TreeGrafter"/>
</dbReference>
<gene>
    <name evidence="8" type="ORF">MNY72_05660</name>
</gene>